<comment type="caution">
    <text evidence="2">The sequence shown here is derived from an EMBL/GenBank/DDBJ whole genome shotgun (WGS) entry which is preliminary data.</text>
</comment>
<name>A0A1C2DJ66_9HYPH</name>
<keyword evidence="3" id="KW-1185">Reference proteome</keyword>
<evidence type="ECO:0000313" key="2">
    <source>
        <dbReference type="EMBL" id="OCX14814.1"/>
    </source>
</evidence>
<sequence length="85" mass="9529">MLRDISNDHRSRTNDRSIADSYPRQNTRSSSNQYALPHTDIAAERSARSYMGEITHSALVIDDGAMIHDDASADMCQRPNYGSRS</sequence>
<reference evidence="2 3" key="1">
    <citation type="submission" date="2016-08" db="EMBL/GenBank/DDBJ databases">
        <title>Whole genome sequence of Mesorhizobium sp. strain UASWS1009 isolated from industrial sewage.</title>
        <authorList>
            <person name="Crovadore J."/>
            <person name="Calmin G."/>
            <person name="Chablais R."/>
            <person name="Cochard B."/>
            <person name="Lefort F."/>
        </authorList>
    </citation>
    <scope>NUCLEOTIDE SEQUENCE [LARGE SCALE GENOMIC DNA]</scope>
    <source>
        <strain evidence="2 3">UASWS1009</strain>
    </source>
</reference>
<feature type="region of interest" description="Disordered" evidence="1">
    <location>
        <begin position="1"/>
        <end position="38"/>
    </location>
</feature>
<organism evidence="2 3">
    <name type="scientific">Mesorhizobium hungaricum</name>
    <dbReference type="NCBI Taxonomy" id="1566387"/>
    <lineage>
        <taxon>Bacteria</taxon>
        <taxon>Pseudomonadati</taxon>
        <taxon>Pseudomonadota</taxon>
        <taxon>Alphaproteobacteria</taxon>
        <taxon>Hyphomicrobiales</taxon>
        <taxon>Phyllobacteriaceae</taxon>
        <taxon>Mesorhizobium</taxon>
    </lineage>
</organism>
<accession>A0A1C2DJ66</accession>
<proteinExistence type="predicted"/>
<evidence type="ECO:0000256" key="1">
    <source>
        <dbReference type="SAM" id="MobiDB-lite"/>
    </source>
</evidence>
<dbReference type="AlphaFoldDB" id="A0A1C2DJ66"/>
<dbReference type="EMBL" id="MDEO01000035">
    <property type="protein sequence ID" value="OCX14814.1"/>
    <property type="molecule type" value="Genomic_DNA"/>
</dbReference>
<feature type="compositionally biased region" description="Polar residues" evidence="1">
    <location>
        <begin position="23"/>
        <end position="34"/>
    </location>
</feature>
<gene>
    <name evidence="2" type="ORF">QV13_20580</name>
</gene>
<dbReference type="Proteomes" id="UP000094412">
    <property type="component" value="Unassembled WGS sequence"/>
</dbReference>
<protein>
    <submittedName>
        <fullName evidence="2">Uncharacterized protein</fullName>
    </submittedName>
</protein>
<evidence type="ECO:0000313" key="3">
    <source>
        <dbReference type="Proteomes" id="UP000094412"/>
    </source>
</evidence>
<feature type="compositionally biased region" description="Basic and acidic residues" evidence="1">
    <location>
        <begin position="1"/>
        <end position="18"/>
    </location>
</feature>